<evidence type="ECO:0000256" key="4">
    <source>
        <dbReference type="ARBA" id="ARBA00023235"/>
    </source>
</evidence>
<evidence type="ECO:0000313" key="7">
    <source>
        <dbReference type="Proteomes" id="UP001161247"/>
    </source>
</evidence>
<dbReference type="Pfam" id="PF02919">
    <property type="entry name" value="Topoisom_I_N"/>
    <property type="match status" value="1"/>
</dbReference>
<gene>
    <name evidence="6" type="ORF">OLC1_LOCUS18268</name>
</gene>
<dbReference type="InterPro" id="IPR051062">
    <property type="entry name" value="Topoisomerase_IB"/>
</dbReference>
<dbReference type="GO" id="GO:0006265">
    <property type="term" value="P:DNA topological change"/>
    <property type="evidence" value="ECO:0007669"/>
    <property type="project" value="InterPro"/>
</dbReference>
<feature type="domain" description="DNA topoisomerase I DNA binding eukaryotic-type" evidence="5">
    <location>
        <begin position="14"/>
        <end position="111"/>
    </location>
</feature>
<dbReference type="GO" id="GO:0003917">
    <property type="term" value="F:DNA topoisomerase type I (single strand cut, ATP-independent) activity"/>
    <property type="evidence" value="ECO:0007669"/>
    <property type="project" value="InterPro"/>
</dbReference>
<evidence type="ECO:0000256" key="1">
    <source>
        <dbReference type="ARBA" id="ARBA00006645"/>
    </source>
</evidence>
<dbReference type="SUPFAM" id="SSF56741">
    <property type="entry name" value="Eukaryotic DNA topoisomerase I, N-terminal DNA-binding fragment"/>
    <property type="match status" value="1"/>
</dbReference>
<dbReference type="InterPro" id="IPR013034">
    <property type="entry name" value="DNA_topo_DNA_db_N_dom1"/>
</dbReference>
<dbReference type="FunFam" id="1.10.10.41:FF:000001">
    <property type="entry name" value="DNA topoisomerase I"/>
    <property type="match status" value="1"/>
</dbReference>
<dbReference type="GO" id="GO:0003677">
    <property type="term" value="F:DNA binding"/>
    <property type="evidence" value="ECO:0007669"/>
    <property type="project" value="UniProtKB-KW"/>
</dbReference>
<dbReference type="GO" id="GO:0006260">
    <property type="term" value="P:DNA replication"/>
    <property type="evidence" value="ECO:0007669"/>
    <property type="project" value="TreeGrafter"/>
</dbReference>
<dbReference type="AlphaFoldDB" id="A0AAV1DRZ7"/>
<dbReference type="Proteomes" id="UP001161247">
    <property type="component" value="Chromosome 6"/>
</dbReference>
<keyword evidence="3" id="KW-0238">DNA-binding</keyword>
<dbReference type="GO" id="GO:0007059">
    <property type="term" value="P:chromosome segregation"/>
    <property type="evidence" value="ECO:0007669"/>
    <property type="project" value="TreeGrafter"/>
</dbReference>
<keyword evidence="4" id="KW-0413">Isomerase</keyword>
<dbReference type="EMBL" id="OX459123">
    <property type="protein sequence ID" value="CAI9110670.1"/>
    <property type="molecule type" value="Genomic_DNA"/>
</dbReference>
<dbReference type="GO" id="GO:0005694">
    <property type="term" value="C:chromosome"/>
    <property type="evidence" value="ECO:0007669"/>
    <property type="project" value="InterPro"/>
</dbReference>
<comment type="similarity">
    <text evidence="1">Belongs to the type IB topoisomerase family.</text>
</comment>
<dbReference type="PANTHER" id="PTHR10290">
    <property type="entry name" value="DNA TOPOISOMERASE I"/>
    <property type="match status" value="1"/>
</dbReference>
<evidence type="ECO:0000256" key="2">
    <source>
        <dbReference type="ARBA" id="ARBA00023029"/>
    </source>
</evidence>
<dbReference type="GO" id="GO:0005730">
    <property type="term" value="C:nucleolus"/>
    <property type="evidence" value="ECO:0007669"/>
    <property type="project" value="TreeGrafter"/>
</dbReference>
<keyword evidence="2" id="KW-0799">Topoisomerase</keyword>
<sequence length="115" mass="13828">MAEADNIISNDNHQKWTTLVHNGVQFPQPYKPHGVKILYKGNPVDLTPEQEEVATLFAAMLDTEYIRKPRFRHNFFKDWRQILGENNVIQNLEDCDFSPIYEWHRREKDECRRKR</sequence>
<dbReference type="InterPro" id="IPR008336">
    <property type="entry name" value="TopoI_DNA-bd_euk"/>
</dbReference>
<organism evidence="6 7">
    <name type="scientific">Oldenlandia corymbosa var. corymbosa</name>
    <dbReference type="NCBI Taxonomy" id="529605"/>
    <lineage>
        <taxon>Eukaryota</taxon>
        <taxon>Viridiplantae</taxon>
        <taxon>Streptophyta</taxon>
        <taxon>Embryophyta</taxon>
        <taxon>Tracheophyta</taxon>
        <taxon>Spermatophyta</taxon>
        <taxon>Magnoliopsida</taxon>
        <taxon>eudicotyledons</taxon>
        <taxon>Gunneridae</taxon>
        <taxon>Pentapetalae</taxon>
        <taxon>asterids</taxon>
        <taxon>lamiids</taxon>
        <taxon>Gentianales</taxon>
        <taxon>Rubiaceae</taxon>
        <taxon>Rubioideae</taxon>
        <taxon>Spermacoceae</taxon>
        <taxon>Hedyotis-Oldenlandia complex</taxon>
        <taxon>Oldenlandia</taxon>
    </lineage>
</organism>
<name>A0AAV1DRZ7_OLDCO</name>
<keyword evidence="7" id="KW-1185">Reference proteome</keyword>
<evidence type="ECO:0000259" key="5">
    <source>
        <dbReference type="Pfam" id="PF02919"/>
    </source>
</evidence>
<dbReference type="InterPro" id="IPR036202">
    <property type="entry name" value="TopoI_DNA-bd_euk_N_sf"/>
</dbReference>
<protein>
    <submittedName>
        <fullName evidence="6">OLC1v1010736C1</fullName>
    </submittedName>
</protein>
<evidence type="ECO:0000256" key="3">
    <source>
        <dbReference type="ARBA" id="ARBA00023125"/>
    </source>
</evidence>
<dbReference type="Gene3D" id="1.10.10.41">
    <property type="entry name" value="Yeast DNA topoisomerase - domain 1"/>
    <property type="match status" value="1"/>
</dbReference>
<dbReference type="PANTHER" id="PTHR10290:SF23">
    <property type="entry name" value="DNA TOPOISOMERASE 1 BETA"/>
    <property type="match status" value="1"/>
</dbReference>
<proteinExistence type="inferred from homology"/>
<accession>A0AAV1DRZ7</accession>
<reference evidence="6" key="1">
    <citation type="submission" date="2023-03" db="EMBL/GenBank/DDBJ databases">
        <authorList>
            <person name="Julca I."/>
        </authorList>
    </citation>
    <scope>NUCLEOTIDE SEQUENCE</scope>
</reference>
<evidence type="ECO:0000313" key="6">
    <source>
        <dbReference type="EMBL" id="CAI9110670.1"/>
    </source>
</evidence>